<feature type="chain" id="PRO_5017773615" evidence="1">
    <location>
        <begin position="19"/>
        <end position="163"/>
    </location>
</feature>
<name>A0A3D9HQL7_9PROT</name>
<evidence type="ECO:0000256" key="1">
    <source>
        <dbReference type="SAM" id="SignalP"/>
    </source>
</evidence>
<protein>
    <submittedName>
        <fullName evidence="2">Uncharacterized protein</fullName>
    </submittedName>
</protein>
<keyword evidence="3" id="KW-1185">Reference proteome</keyword>
<sequence length="163" mass="19216">MKKVLAFLLFLISGPFISTEGNAIEVKYYNKESLEVLNQQSMNGQNLDFADEDDLLLATYFEVDQFERYSIMLQAYSKKYHENVVIVSAAFMTDEVKMEYEQSKKIDWYQKSDGVFASHPVQVLFTDGLMMEYFKADHEKLFLRLKYIHNDRVNEVKFEISEK</sequence>
<dbReference type="Proteomes" id="UP000256845">
    <property type="component" value="Unassembled WGS sequence"/>
</dbReference>
<evidence type="ECO:0000313" key="3">
    <source>
        <dbReference type="Proteomes" id="UP000256845"/>
    </source>
</evidence>
<dbReference type="EMBL" id="QRDW01000003">
    <property type="protein sequence ID" value="RED51206.1"/>
    <property type="molecule type" value="Genomic_DNA"/>
</dbReference>
<dbReference type="AlphaFoldDB" id="A0A3D9HQL7"/>
<comment type="caution">
    <text evidence="2">The sequence shown here is derived from an EMBL/GenBank/DDBJ whole genome shotgun (WGS) entry which is preliminary data.</text>
</comment>
<evidence type="ECO:0000313" key="2">
    <source>
        <dbReference type="EMBL" id="RED51206.1"/>
    </source>
</evidence>
<gene>
    <name evidence="2" type="ORF">DFP90_1033</name>
</gene>
<organism evidence="2 3">
    <name type="scientific">Aestuariispira insulae</name>
    <dbReference type="NCBI Taxonomy" id="1461337"/>
    <lineage>
        <taxon>Bacteria</taxon>
        <taxon>Pseudomonadati</taxon>
        <taxon>Pseudomonadota</taxon>
        <taxon>Alphaproteobacteria</taxon>
        <taxon>Rhodospirillales</taxon>
        <taxon>Kiloniellaceae</taxon>
        <taxon>Aestuariispira</taxon>
    </lineage>
</organism>
<feature type="signal peptide" evidence="1">
    <location>
        <begin position="1"/>
        <end position="18"/>
    </location>
</feature>
<reference evidence="2 3" key="1">
    <citation type="submission" date="2018-07" db="EMBL/GenBank/DDBJ databases">
        <title>Genomic Encyclopedia of Type Strains, Phase III (KMG-III): the genomes of soil and plant-associated and newly described type strains.</title>
        <authorList>
            <person name="Whitman W."/>
        </authorList>
    </citation>
    <scope>NUCLEOTIDE SEQUENCE [LARGE SCALE GENOMIC DNA]</scope>
    <source>
        <strain evidence="2 3">CECT 8488</strain>
    </source>
</reference>
<dbReference type="RefSeq" id="WP_115936120.1">
    <property type="nucleotide sequence ID" value="NZ_QRDW01000003.1"/>
</dbReference>
<proteinExistence type="predicted"/>
<accession>A0A3D9HQL7</accession>
<keyword evidence="1" id="KW-0732">Signal</keyword>